<evidence type="ECO:0000313" key="3">
    <source>
        <dbReference type="Proteomes" id="UP001324427"/>
    </source>
</evidence>
<dbReference type="CDD" id="cd09220">
    <property type="entry name" value="GH64-GluB-like"/>
    <property type="match status" value="1"/>
</dbReference>
<dbReference type="InterPro" id="IPR042517">
    <property type="entry name" value="Glyco_hydro_64_N_2"/>
</dbReference>
<protein>
    <recommendedName>
        <fullName evidence="1">GH64 domain-containing protein</fullName>
    </recommendedName>
</protein>
<name>A0AAV9JK34_9PEZI</name>
<accession>A0AAV9JK34</accession>
<reference evidence="2 3" key="1">
    <citation type="submission" date="2021-11" db="EMBL/GenBank/DDBJ databases">
        <title>Black yeast isolated from Biological Soil Crust.</title>
        <authorList>
            <person name="Kurbessoian T."/>
        </authorList>
    </citation>
    <scope>NUCLEOTIDE SEQUENCE [LARGE SCALE GENOMIC DNA]</scope>
    <source>
        <strain evidence="2 3">CCFEE 5522</strain>
    </source>
</reference>
<dbReference type="PANTHER" id="PTHR38165:SF1">
    <property type="entry name" value="GLUCANASE B"/>
    <property type="match status" value="1"/>
</dbReference>
<dbReference type="EMBL" id="JAVFHQ010000018">
    <property type="protein sequence ID" value="KAK4545662.1"/>
    <property type="molecule type" value="Genomic_DNA"/>
</dbReference>
<dbReference type="PANTHER" id="PTHR38165">
    <property type="match status" value="1"/>
</dbReference>
<dbReference type="PROSITE" id="PS52006">
    <property type="entry name" value="GH64"/>
    <property type="match status" value="1"/>
</dbReference>
<dbReference type="AlphaFoldDB" id="A0AAV9JK34"/>
<dbReference type="Proteomes" id="UP001324427">
    <property type="component" value="Unassembled WGS sequence"/>
</dbReference>
<sequence length="432" mass="45281">MAAPIVMVHPGGVDDIVITNQDTLNATRTAPANATSGSTNIVEDVASTASSKLPLAFVNNFAGSINAYVTGLDPEGQLVFLQADGTWFYPTADTSQSAPVEISANLAIALGGQGSTTSISLPDYISSGRIYFANGDLHFYTVWSTATNGPGLVQPSSTNPEDPNAGTNWGFVELTNSASELYADLSYLDFVGLPLGLSLTVGDGSTQTAEGVSPAAVSSICSALVAQTAVDGQPWGDLCQEYDGEIIRVIGPQDYISLNPDAFGDYFTDYVNQVWTYYETNTLTIDTQASAGSVACTVQNGLLQCDGDNRGYAQPVANDIFGCNSGPFAIESGDNNIHVAVVPRLCAAFDRSTLLLTGGDVQPSLDASNFYTTAPTNYFSKLVHEQEMDGKGYAFAYDDVVPDSGADQSGKVVDADPQLLSVIVGGSTSYWA</sequence>
<dbReference type="Pfam" id="PF16483">
    <property type="entry name" value="Glyco_hydro_64"/>
    <property type="match status" value="1"/>
</dbReference>
<keyword evidence="3" id="KW-1185">Reference proteome</keyword>
<evidence type="ECO:0000259" key="1">
    <source>
        <dbReference type="PROSITE" id="PS52006"/>
    </source>
</evidence>
<comment type="caution">
    <text evidence="2">The sequence shown here is derived from an EMBL/GenBank/DDBJ whole genome shotgun (WGS) entry which is preliminary data.</text>
</comment>
<evidence type="ECO:0000313" key="2">
    <source>
        <dbReference type="EMBL" id="KAK4545662.1"/>
    </source>
</evidence>
<dbReference type="InterPro" id="IPR032477">
    <property type="entry name" value="Glyco_hydro_64"/>
</dbReference>
<dbReference type="InterPro" id="IPR037176">
    <property type="entry name" value="Osmotin/thaumatin-like_sf"/>
</dbReference>
<organism evidence="2 3">
    <name type="scientific">Oleoguttula mirabilis</name>
    <dbReference type="NCBI Taxonomy" id="1507867"/>
    <lineage>
        <taxon>Eukaryota</taxon>
        <taxon>Fungi</taxon>
        <taxon>Dikarya</taxon>
        <taxon>Ascomycota</taxon>
        <taxon>Pezizomycotina</taxon>
        <taxon>Dothideomycetes</taxon>
        <taxon>Dothideomycetidae</taxon>
        <taxon>Mycosphaerellales</taxon>
        <taxon>Teratosphaeriaceae</taxon>
        <taxon>Oleoguttula</taxon>
    </lineage>
</organism>
<dbReference type="Gene3D" id="3.30.920.50">
    <property type="entry name" value="Beta-1,3-glucanase, C-terminal domain"/>
    <property type="match status" value="1"/>
</dbReference>
<dbReference type="InterPro" id="IPR037398">
    <property type="entry name" value="Glyco_hydro_64_fam"/>
</dbReference>
<dbReference type="Gene3D" id="2.60.110.10">
    <property type="entry name" value="Thaumatin"/>
    <property type="match status" value="1"/>
</dbReference>
<gene>
    <name evidence="2" type="ORF">LTR36_002615</name>
</gene>
<feature type="domain" description="GH64" evidence="1">
    <location>
        <begin position="50"/>
        <end position="417"/>
    </location>
</feature>
<proteinExistence type="predicted"/>